<feature type="region of interest" description="Disordered" evidence="10">
    <location>
        <begin position="702"/>
        <end position="735"/>
    </location>
</feature>
<evidence type="ECO:0000256" key="5">
    <source>
        <dbReference type="ARBA" id="ARBA00022777"/>
    </source>
</evidence>
<evidence type="ECO:0000256" key="10">
    <source>
        <dbReference type="SAM" id="MobiDB-lite"/>
    </source>
</evidence>
<feature type="compositionally biased region" description="Basic and acidic residues" evidence="10">
    <location>
        <begin position="867"/>
        <end position="880"/>
    </location>
</feature>
<evidence type="ECO:0000256" key="7">
    <source>
        <dbReference type="ARBA" id="ARBA00047899"/>
    </source>
</evidence>
<dbReference type="SUPFAM" id="SSF56112">
    <property type="entry name" value="Protein kinase-like (PK-like)"/>
    <property type="match status" value="1"/>
</dbReference>
<organism evidence="12 13">
    <name type="scientific">Ramalina farinacea</name>
    <dbReference type="NCBI Taxonomy" id="258253"/>
    <lineage>
        <taxon>Eukaryota</taxon>
        <taxon>Fungi</taxon>
        <taxon>Dikarya</taxon>
        <taxon>Ascomycota</taxon>
        <taxon>Pezizomycotina</taxon>
        <taxon>Lecanoromycetes</taxon>
        <taxon>OSLEUM clade</taxon>
        <taxon>Lecanoromycetidae</taxon>
        <taxon>Lecanorales</taxon>
        <taxon>Lecanorineae</taxon>
        <taxon>Ramalinaceae</taxon>
        <taxon>Ramalina</taxon>
    </lineage>
</organism>
<feature type="compositionally biased region" description="Basic residues" evidence="10">
    <location>
        <begin position="357"/>
        <end position="367"/>
    </location>
</feature>
<feature type="region of interest" description="Disordered" evidence="10">
    <location>
        <begin position="591"/>
        <end position="641"/>
    </location>
</feature>
<dbReference type="Pfam" id="PF00069">
    <property type="entry name" value="Pkinase"/>
    <property type="match status" value="1"/>
</dbReference>
<dbReference type="InterPro" id="IPR011009">
    <property type="entry name" value="Kinase-like_dom_sf"/>
</dbReference>
<evidence type="ECO:0000256" key="9">
    <source>
        <dbReference type="SAM" id="Coils"/>
    </source>
</evidence>
<dbReference type="InterPro" id="IPR025122">
    <property type="entry name" value="DUF4048"/>
</dbReference>
<proteinExistence type="inferred from homology"/>
<evidence type="ECO:0000256" key="2">
    <source>
        <dbReference type="ARBA" id="ARBA00022527"/>
    </source>
</evidence>
<keyword evidence="9" id="KW-0175">Coiled coil</keyword>
<keyword evidence="2" id="KW-0723">Serine/threonine-protein kinase</keyword>
<dbReference type="GO" id="GO:0005524">
    <property type="term" value="F:ATP binding"/>
    <property type="evidence" value="ECO:0007669"/>
    <property type="project" value="UniProtKB-KW"/>
</dbReference>
<feature type="compositionally biased region" description="Polar residues" evidence="10">
    <location>
        <begin position="496"/>
        <end position="507"/>
    </location>
</feature>
<dbReference type="Proteomes" id="UP001161017">
    <property type="component" value="Unassembled WGS sequence"/>
</dbReference>
<evidence type="ECO:0000256" key="8">
    <source>
        <dbReference type="ARBA" id="ARBA00048679"/>
    </source>
</evidence>
<comment type="catalytic activity">
    <reaction evidence="8">
        <text>L-seryl-[protein] + ATP = O-phospho-L-seryl-[protein] + ADP + H(+)</text>
        <dbReference type="Rhea" id="RHEA:17989"/>
        <dbReference type="Rhea" id="RHEA-COMP:9863"/>
        <dbReference type="Rhea" id="RHEA-COMP:11604"/>
        <dbReference type="ChEBI" id="CHEBI:15378"/>
        <dbReference type="ChEBI" id="CHEBI:29999"/>
        <dbReference type="ChEBI" id="CHEBI:30616"/>
        <dbReference type="ChEBI" id="CHEBI:83421"/>
        <dbReference type="ChEBI" id="CHEBI:456216"/>
        <dbReference type="EC" id="2.7.11.1"/>
    </reaction>
</comment>
<keyword evidence="3" id="KW-0808">Transferase</keyword>
<feature type="region of interest" description="Disordered" evidence="10">
    <location>
        <begin position="486"/>
        <end position="509"/>
    </location>
</feature>
<comment type="caution">
    <text evidence="12">The sequence shown here is derived from an EMBL/GenBank/DDBJ whole genome shotgun (WGS) entry which is preliminary data.</text>
</comment>
<sequence>MEEGAMAEQFQVLEELGSWSPTSAASAIIDLESSDDDIQDIQQEISVLSTCDSPFVTQYKASFLKGHKLWIVMEYLGGGSCLDLLKHGPFDERHVAIICREILLGLHYLHHEGKIHRDIKAANILLAQSGKVKLADFGVAAQLTNIKSQRNTFVGTPFWMAPEVIQQAGYDFKADIWSLGITAMELIHGEPPNASTHPMKVLFLIPKAPAPRLEGNTYSRDFKDFIATCLVKDPDRRPPTQELLEHRFIRNAGSVEDLQELVHRRQLSNAGRGEKPHPKYYEETLRTMSGSVGGDDWVFDTVRASTVKATETTAMNSLRRTRVSRSDLDRPAKSDTPKEALARNPSPRNEPLDPRTVRRATTKRRPSFTRAASPGAPKRRISEQKQPLAPSTSFGNGTSTVRHFRRASDAGAKAASKAASHADSEQDENEKPVADPITKEALLGRRAYSKAIDSAFQEAHAHTANEKKRELLSRVAIAWENLNREDAEGDDPKLSSILTSSQPSTPQKPKLVLAQSNPHLKSHRRRQSSLKQAEDTCFEITQNLPGQLIPGMEHTKQLADVLYSKWSDGLRNHQPSLTRPRLPLRLEPIAPEHKHAEGSPSRSAADSTSRMHTPSSSVPGTPFPSLRPASPEKKASHSLDSSSFLTALAAQERRVLELKDELHKAEVDLDRLKKHWAVHEATRKRNESRQLEQMEPLKFSPADTVPQQETAPHGVRDMERKGGSSRVRSSQKRVFAGSRHTRTLSLLSPLEPGSRSHIEHADQFDGVLEKQGTPYMDKPAVFAGQPVHKGLSKASADKEAILETGKQLVGDFRNGLWTFFEDLKQVTVGEENPNARDRSQDTSTKTKARTNGAASVRKTSASGTIDRAQEQRKSKEDVLRHALARLQEASAHPQPSGGPGGEVTSINLESGDSDEGWESWDTPEKQTSAALHKDIRRVSEPAVSPLADESGARTNMR</sequence>
<evidence type="ECO:0000256" key="6">
    <source>
        <dbReference type="ARBA" id="ARBA00022840"/>
    </source>
</evidence>
<reference evidence="12" key="1">
    <citation type="journal article" date="2023" name="Genome Biol. Evol.">
        <title>First Whole Genome Sequence and Flow Cytometry Genome Size Data for the Lichen-Forming Fungus Ramalina farinacea (Ascomycota).</title>
        <authorList>
            <person name="Llewellyn T."/>
            <person name="Mian S."/>
            <person name="Hill R."/>
            <person name="Leitch I.J."/>
            <person name="Gaya E."/>
        </authorList>
    </citation>
    <scope>NUCLEOTIDE SEQUENCE</scope>
    <source>
        <strain evidence="12">LIQ254RAFAR</strain>
    </source>
</reference>
<evidence type="ECO:0000256" key="3">
    <source>
        <dbReference type="ARBA" id="ARBA00022679"/>
    </source>
</evidence>
<evidence type="ECO:0000313" key="13">
    <source>
        <dbReference type="Proteomes" id="UP001161017"/>
    </source>
</evidence>
<dbReference type="PROSITE" id="PS50011">
    <property type="entry name" value="PROTEIN_KINASE_DOM"/>
    <property type="match status" value="1"/>
</dbReference>
<dbReference type="PANTHER" id="PTHR48012">
    <property type="entry name" value="STERILE20-LIKE KINASE, ISOFORM B-RELATED"/>
    <property type="match status" value="1"/>
</dbReference>
<feature type="region of interest" description="Disordered" evidence="10">
    <location>
        <begin position="316"/>
        <end position="436"/>
    </location>
</feature>
<comment type="similarity">
    <text evidence="1">Belongs to the protein kinase superfamily. STE Ser/Thr protein kinase family. STE20 subfamily.</text>
</comment>
<dbReference type="GO" id="GO:0004674">
    <property type="term" value="F:protein serine/threonine kinase activity"/>
    <property type="evidence" value="ECO:0007669"/>
    <property type="project" value="UniProtKB-KW"/>
</dbReference>
<dbReference type="FunFam" id="1.10.510.10:FF:000022">
    <property type="entry name" value="Serine/threonine-protein kinase 24"/>
    <property type="match status" value="1"/>
</dbReference>
<evidence type="ECO:0000313" key="12">
    <source>
        <dbReference type="EMBL" id="MDI1485807.1"/>
    </source>
</evidence>
<dbReference type="InterPro" id="IPR000719">
    <property type="entry name" value="Prot_kinase_dom"/>
</dbReference>
<feature type="domain" description="Protein kinase" evidence="11">
    <location>
        <begin position="1"/>
        <end position="249"/>
    </location>
</feature>
<keyword evidence="5" id="KW-0418">Kinase</keyword>
<comment type="catalytic activity">
    <reaction evidence="7">
        <text>L-threonyl-[protein] + ATP = O-phospho-L-threonyl-[protein] + ADP + H(+)</text>
        <dbReference type="Rhea" id="RHEA:46608"/>
        <dbReference type="Rhea" id="RHEA-COMP:11060"/>
        <dbReference type="Rhea" id="RHEA-COMP:11605"/>
        <dbReference type="ChEBI" id="CHEBI:15378"/>
        <dbReference type="ChEBI" id="CHEBI:30013"/>
        <dbReference type="ChEBI" id="CHEBI:30616"/>
        <dbReference type="ChEBI" id="CHEBI:61977"/>
        <dbReference type="ChEBI" id="CHEBI:456216"/>
        <dbReference type="EC" id="2.7.11.1"/>
    </reaction>
</comment>
<evidence type="ECO:0000259" key="11">
    <source>
        <dbReference type="PROSITE" id="PS50011"/>
    </source>
</evidence>
<dbReference type="SMART" id="SM00220">
    <property type="entry name" value="S_TKc"/>
    <property type="match status" value="1"/>
</dbReference>
<dbReference type="Gene3D" id="1.10.510.10">
    <property type="entry name" value="Transferase(Phosphotransferase) domain 1"/>
    <property type="match status" value="1"/>
</dbReference>
<feature type="region of interest" description="Disordered" evidence="10">
    <location>
        <begin position="830"/>
        <end position="957"/>
    </location>
</feature>
<accession>A0AA43TVK9</accession>
<feature type="coiled-coil region" evidence="9">
    <location>
        <begin position="648"/>
        <end position="675"/>
    </location>
</feature>
<evidence type="ECO:0000256" key="4">
    <source>
        <dbReference type="ARBA" id="ARBA00022741"/>
    </source>
</evidence>
<keyword evidence="13" id="KW-1185">Reference proteome</keyword>
<feature type="compositionally biased region" description="Basic and acidic residues" evidence="10">
    <location>
        <begin position="324"/>
        <end position="341"/>
    </location>
</feature>
<feature type="compositionally biased region" description="Polar residues" evidence="10">
    <location>
        <begin position="389"/>
        <end position="401"/>
    </location>
</feature>
<evidence type="ECO:0000256" key="1">
    <source>
        <dbReference type="ARBA" id="ARBA00008874"/>
    </source>
</evidence>
<name>A0AA43TVK9_9LECA</name>
<feature type="compositionally biased region" description="Polar residues" evidence="10">
    <location>
        <begin position="600"/>
        <end position="619"/>
    </location>
</feature>
<dbReference type="CDD" id="cd06609">
    <property type="entry name" value="STKc_MST3_like"/>
    <property type="match status" value="1"/>
</dbReference>
<gene>
    <name evidence="12" type="ORF">OHK93_003996</name>
</gene>
<dbReference type="EMBL" id="JAPUFD010000002">
    <property type="protein sequence ID" value="MDI1485807.1"/>
    <property type="molecule type" value="Genomic_DNA"/>
</dbReference>
<dbReference type="GO" id="GO:0005737">
    <property type="term" value="C:cytoplasm"/>
    <property type="evidence" value="ECO:0007669"/>
    <property type="project" value="TreeGrafter"/>
</dbReference>
<protein>
    <recommendedName>
        <fullName evidence="11">Protein kinase domain-containing protein</fullName>
    </recommendedName>
</protein>
<dbReference type="AlphaFoldDB" id="A0AA43TVK9"/>
<dbReference type="Pfam" id="PF13257">
    <property type="entry name" value="DUF4048"/>
    <property type="match status" value="1"/>
</dbReference>
<dbReference type="PANTHER" id="PTHR48012:SF10">
    <property type="entry name" value="FI20177P1"/>
    <property type="match status" value="1"/>
</dbReference>
<dbReference type="InterPro" id="IPR050629">
    <property type="entry name" value="STE20/SPS1-PAK"/>
</dbReference>
<keyword evidence="4" id="KW-0547">Nucleotide-binding</keyword>
<feature type="compositionally biased region" description="Basic and acidic residues" evidence="10">
    <location>
        <begin position="420"/>
        <end position="433"/>
    </location>
</feature>
<keyword evidence="6" id="KW-0067">ATP-binding</keyword>
<feature type="compositionally biased region" description="Low complexity" evidence="10">
    <location>
        <begin position="409"/>
        <end position="419"/>
    </location>
</feature>